<evidence type="ECO:0000313" key="3">
    <source>
        <dbReference type="Proteomes" id="UP000304912"/>
    </source>
</evidence>
<reference evidence="2 3" key="1">
    <citation type="submission" date="2019-04" db="EMBL/GenBank/DDBJ databases">
        <title>Salinimonas iocasae sp. nov., a halophilic bacterium isolated from the outer tube casing of tubeworms in Okinawa Trough.</title>
        <authorList>
            <person name="Zhang H."/>
            <person name="Wang H."/>
            <person name="Li C."/>
        </authorList>
    </citation>
    <scope>NUCLEOTIDE SEQUENCE [LARGE SCALE GENOMIC DNA]</scope>
    <source>
        <strain evidence="2 3">KX18D6</strain>
    </source>
</reference>
<evidence type="ECO:0000256" key="1">
    <source>
        <dbReference type="SAM" id="Phobius"/>
    </source>
</evidence>
<dbReference type="Proteomes" id="UP000304912">
    <property type="component" value="Chromosome"/>
</dbReference>
<evidence type="ECO:0000313" key="2">
    <source>
        <dbReference type="EMBL" id="QCZ92895.1"/>
    </source>
</evidence>
<protein>
    <recommendedName>
        <fullName evidence="4">PEP-CTERM protein-sorting domain-containing protein</fullName>
    </recommendedName>
</protein>
<keyword evidence="1" id="KW-1133">Transmembrane helix</keyword>
<sequence length="278" mass="30050">MLFGAAWTSQAAMCGVSDVQITEIKVLDGSPATQLDTSLNATDCIGAFEGNNSAFTQPDYNLGYKDDGWFNVDSYNGWWDTPGVFVEDDALQNLQGKGEIDPGWIYVGKAEADSGFSFNGATMDNGETSYTFLDSLLTISCPDQEGGICDDASSGTFQWTPPATNPDALMELLGGEFFDKVGIVFKAAKQFVIYEFDLKDLGLDPVYEGDPNYAFKGTWDLSDTLVKESGNGKIVSQGLSNVSVWARDPAAIVDVPAPTTLVLVLFGLALVIRRQFMQ</sequence>
<proteinExistence type="predicted"/>
<dbReference type="EMBL" id="CP039852">
    <property type="protein sequence ID" value="QCZ92895.1"/>
    <property type="molecule type" value="Genomic_DNA"/>
</dbReference>
<dbReference type="OrthoDB" id="6382316at2"/>
<accession>A0A5B7YBM0</accession>
<organism evidence="2 3">
    <name type="scientific">Salinimonas iocasae</name>
    <dbReference type="NCBI Taxonomy" id="2572577"/>
    <lineage>
        <taxon>Bacteria</taxon>
        <taxon>Pseudomonadati</taxon>
        <taxon>Pseudomonadota</taxon>
        <taxon>Gammaproteobacteria</taxon>
        <taxon>Alteromonadales</taxon>
        <taxon>Alteromonadaceae</taxon>
        <taxon>Alteromonas/Salinimonas group</taxon>
        <taxon>Salinimonas</taxon>
    </lineage>
</organism>
<keyword evidence="1" id="KW-0812">Transmembrane</keyword>
<gene>
    <name evidence="2" type="ORF">FBQ74_05070</name>
</gene>
<keyword evidence="3" id="KW-1185">Reference proteome</keyword>
<keyword evidence="1" id="KW-0472">Membrane</keyword>
<feature type="transmembrane region" description="Helical" evidence="1">
    <location>
        <begin position="255"/>
        <end position="272"/>
    </location>
</feature>
<dbReference type="RefSeq" id="WP_139755644.1">
    <property type="nucleotide sequence ID" value="NZ_CP039852.1"/>
</dbReference>
<dbReference type="AlphaFoldDB" id="A0A5B7YBM0"/>
<evidence type="ECO:0008006" key="4">
    <source>
        <dbReference type="Google" id="ProtNLM"/>
    </source>
</evidence>
<name>A0A5B7YBM0_9ALTE</name>
<dbReference type="KEGG" id="salk:FBQ74_05070"/>